<comment type="caution">
    <text evidence="1">The sequence shown here is derived from an EMBL/GenBank/DDBJ whole genome shotgun (WGS) entry which is preliminary data.</text>
</comment>
<sequence length="137" mass="16124">MYERMLNKQEVPTPADMASYCGETAELFTQLNEWLSENFETAQKITFPYGNQYGWGVAHRRKKSLVCNIFAEKNAFTVMMRLSNAQFELEYDNVKKYAQEYINHKYPCSDGGWIHYRVTCKEHLDDIRRLLSVKCST</sequence>
<dbReference type="RefSeq" id="WP_216245331.1">
    <property type="nucleotide sequence ID" value="NZ_JABACJ020000036.1"/>
</dbReference>
<keyword evidence="2" id="KW-1185">Reference proteome</keyword>
<dbReference type="EMBL" id="JABACJ020000036">
    <property type="protein sequence ID" value="MBU3878505.1"/>
    <property type="molecule type" value="Genomic_DNA"/>
</dbReference>
<protein>
    <submittedName>
        <fullName evidence="1">DUF3788 domain-containing protein</fullName>
    </submittedName>
</protein>
<proteinExistence type="predicted"/>
<accession>A0ABS6DA70</accession>
<dbReference type="InterPro" id="IPR024265">
    <property type="entry name" value="DUF3788"/>
</dbReference>
<evidence type="ECO:0000313" key="2">
    <source>
        <dbReference type="Proteomes" id="UP000723714"/>
    </source>
</evidence>
<dbReference type="Pfam" id="PF12663">
    <property type="entry name" value="DUF3788"/>
    <property type="match status" value="1"/>
</dbReference>
<reference evidence="1 2" key="1">
    <citation type="submission" date="2021-06" db="EMBL/GenBank/DDBJ databases">
        <title>Faecalicatena sp. nov. isolated from porcine feces.</title>
        <authorList>
            <person name="Oh B.S."/>
            <person name="Lee J.H."/>
        </authorList>
    </citation>
    <scope>NUCLEOTIDE SEQUENCE [LARGE SCALE GENOMIC DNA]</scope>
    <source>
        <strain evidence="1 2">AGMB00832</strain>
    </source>
</reference>
<organism evidence="1 2">
    <name type="scientific">Faecalicatena faecalis</name>
    <dbReference type="NCBI Taxonomy" id="2726362"/>
    <lineage>
        <taxon>Bacteria</taxon>
        <taxon>Bacillati</taxon>
        <taxon>Bacillota</taxon>
        <taxon>Clostridia</taxon>
        <taxon>Lachnospirales</taxon>
        <taxon>Lachnospiraceae</taxon>
        <taxon>Faecalicatena</taxon>
    </lineage>
</organism>
<evidence type="ECO:0000313" key="1">
    <source>
        <dbReference type="EMBL" id="MBU3878505.1"/>
    </source>
</evidence>
<dbReference type="Proteomes" id="UP000723714">
    <property type="component" value="Unassembled WGS sequence"/>
</dbReference>
<name>A0ABS6DA70_9FIRM</name>
<gene>
    <name evidence="1" type="ORF">HGO97_022145</name>
</gene>